<evidence type="ECO:0000313" key="2">
    <source>
        <dbReference type="EMBL" id="CAI8020232.1"/>
    </source>
</evidence>
<feature type="non-terminal residue" evidence="2">
    <location>
        <position position="192"/>
    </location>
</feature>
<reference evidence="2" key="1">
    <citation type="submission" date="2023-03" db="EMBL/GenBank/DDBJ databases">
        <authorList>
            <person name="Steffen K."/>
            <person name="Cardenas P."/>
        </authorList>
    </citation>
    <scope>NUCLEOTIDE SEQUENCE</scope>
</reference>
<accession>A0AA35WN95</accession>
<keyword evidence="1" id="KW-0472">Membrane</keyword>
<evidence type="ECO:0000313" key="3">
    <source>
        <dbReference type="Proteomes" id="UP001174909"/>
    </source>
</evidence>
<comment type="caution">
    <text evidence="2">The sequence shown here is derived from an EMBL/GenBank/DDBJ whole genome shotgun (WGS) entry which is preliminary data.</text>
</comment>
<proteinExistence type="predicted"/>
<dbReference type="EMBL" id="CASHTH010001811">
    <property type="protein sequence ID" value="CAI8020232.1"/>
    <property type="molecule type" value="Genomic_DNA"/>
</dbReference>
<keyword evidence="1" id="KW-0812">Transmembrane</keyword>
<dbReference type="Proteomes" id="UP001174909">
    <property type="component" value="Unassembled WGS sequence"/>
</dbReference>
<name>A0AA35WN95_GEOBA</name>
<organism evidence="2 3">
    <name type="scientific">Geodia barretti</name>
    <name type="common">Barrett's horny sponge</name>
    <dbReference type="NCBI Taxonomy" id="519541"/>
    <lineage>
        <taxon>Eukaryota</taxon>
        <taxon>Metazoa</taxon>
        <taxon>Porifera</taxon>
        <taxon>Demospongiae</taxon>
        <taxon>Heteroscleromorpha</taxon>
        <taxon>Tetractinellida</taxon>
        <taxon>Astrophorina</taxon>
        <taxon>Geodiidae</taxon>
        <taxon>Geodia</taxon>
    </lineage>
</organism>
<keyword evidence="1" id="KW-1133">Transmembrane helix</keyword>
<dbReference type="AlphaFoldDB" id="A0AA35WN95"/>
<keyword evidence="3" id="KW-1185">Reference proteome</keyword>
<sequence length="192" mass="21935">YSRCLSRCLGPRKKLAVTAFAEALNFCFKDGLNATRDYRALAGLFPVLRVATSSIRKVLDSFAGYAMHVCQCKFLTWSLFCGGYIVKYLWINQPGSPTKTLAMTFMIFSLLPHVMVLSWAGYRLTGHIKRTLTRHSHRFNLLNCRTNGYQEVKLTATTFTRLYIPLKLSGYTLMDKNILLVLYVTCAFYFHA</sequence>
<protein>
    <submittedName>
        <fullName evidence="2">Uncharacterized protein</fullName>
    </submittedName>
</protein>
<gene>
    <name evidence="2" type="ORF">GBAR_LOCUS12102</name>
</gene>
<evidence type="ECO:0000256" key="1">
    <source>
        <dbReference type="SAM" id="Phobius"/>
    </source>
</evidence>
<feature type="transmembrane region" description="Helical" evidence="1">
    <location>
        <begin position="103"/>
        <end position="122"/>
    </location>
</feature>
<feature type="transmembrane region" description="Helical" evidence="1">
    <location>
        <begin position="74"/>
        <end position="91"/>
    </location>
</feature>